<dbReference type="Gene3D" id="3.40.630.30">
    <property type="match status" value="1"/>
</dbReference>
<keyword evidence="2" id="KW-0808">Transferase</keyword>
<dbReference type="STRING" id="1620.IV67_GL000321"/>
<dbReference type="InterPro" id="IPR000182">
    <property type="entry name" value="GNAT_dom"/>
</dbReference>
<dbReference type="AlphaFoldDB" id="A0A0R2JPL9"/>
<dbReference type="PATRIC" id="fig|1620.3.peg.326"/>
<dbReference type="InterPro" id="IPR016181">
    <property type="entry name" value="Acyl_CoA_acyltransferase"/>
</dbReference>
<dbReference type="EMBL" id="JQCD01000024">
    <property type="protein sequence ID" value="KRN76812.1"/>
    <property type="molecule type" value="Genomic_DNA"/>
</dbReference>
<dbReference type="GO" id="GO:0016747">
    <property type="term" value="F:acyltransferase activity, transferring groups other than amino-acyl groups"/>
    <property type="evidence" value="ECO:0007669"/>
    <property type="project" value="InterPro"/>
</dbReference>
<evidence type="ECO:0000259" key="1">
    <source>
        <dbReference type="PROSITE" id="PS51186"/>
    </source>
</evidence>
<evidence type="ECO:0000313" key="2">
    <source>
        <dbReference type="EMBL" id="KRN76812.1"/>
    </source>
</evidence>
<dbReference type="RefSeq" id="WP_057787529.1">
    <property type="nucleotide sequence ID" value="NZ_JQCD01000024.1"/>
</dbReference>
<organism evidence="2 3">
    <name type="scientific">Weissella minor</name>
    <dbReference type="NCBI Taxonomy" id="1620"/>
    <lineage>
        <taxon>Bacteria</taxon>
        <taxon>Bacillati</taxon>
        <taxon>Bacillota</taxon>
        <taxon>Bacilli</taxon>
        <taxon>Lactobacillales</taxon>
        <taxon>Lactobacillaceae</taxon>
        <taxon>Weissella</taxon>
    </lineage>
</organism>
<comment type="caution">
    <text evidence="2">The sequence shown here is derived from an EMBL/GenBank/DDBJ whole genome shotgun (WGS) entry which is preliminary data.</text>
</comment>
<dbReference type="Pfam" id="PF13508">
    <property type="entry name" value="Acetyltransf_7"/>
    <property type="match status" value="1"/>
</dbReference>
<protein>
    <submittedName>
        <fullName evidence="2">Acetyltransferase</fullName>
    </submittedName>
</protein>
<dbReference type="PROSITE" id="PS51186">
    <property type="entry name" value="GNAT"/>
    <property type="match status" value="1"/>
</dbReference>
<sequence>MINIRHENKDEFKLVEAKTRDAFWNLYVPGCNEHLIVHHLRDSADYIPDLSFIIEKDGEIIGSIFYSKSKIVTDTGSDLETITFGPVSIVQEFQGQGYGRQLITYTIAQAKAAGYAAIIIGGYPKHYERYGFVGAKKYGLRLADGNYYTGMMALPLKAHAFEGKQGIIQFSAVLEDSPENELMNFDQNFSNKEKLVTASQREFEQAVSEIDTREF</sequence>
<dbReference type="OrthoDB" id="9797178at2"/>
<dbReference type="Proteomes" id="UP000051673">
    <property type="component" value="Unassembled WGS sequence"/>
</dbReference>
<accession>A0A0R2JPL9</accession>
<dbReference type="CDD" id="cd04301">
    <property type="entry name" value="NAT_SF"/>
    <property type="match status" value="1"/>
</dbReference>
<proteinExistence type="predicted"/>
<dbReference type="SUPFAM" id="SSF55729">
    <property type="entry name" value="Acyl-CoA N-acyltransferases (Nat)"/>
    <property type="match status" value="1"/>
</dbReference>
<name>A0A0R2JPL9_9LACO</name>
<reference evidence="2 3" key="1">
    <citation type="journal article" date="2015" name="Genome Announc.">
        <title>Expanding the biotechnology potential of lactobacilli through comparative genomics of 213 strains and associated genera.</title>
        <authorList>
            <person name="Sun Z."/>
            <person name="Harris H.M."/>
            <person name="McCann A."/>
            <person name="Guo C."/>
            <person name="Argimon S."/>
            <person name="Zhang W."/>
            <person name="Yang X."/>
            <person name="Jeffery I.B."/>
            <person name="Cooney J.C."/>
            <person name="Kagawa T.F."/>
            <person name="Liu W."/>
            <person name="Song Y."/>
            <person name="Salvetti E."/>
            <person name="Wrobel A."/>
            <person name="Rasinkangas P."/>
            <person name="Parkhill J."/>
            <person name="Rea M.C."/>
            <person name="O'Sullivan O."/>
            <person name="Ritari J."/>
            <person name="Douillard F.P."/>
            <person name="Paul Ross R."/>
            <person name="Yang R."/>
            <person name="Briner A.E."/>
            <person name="Felis G.E."/>
            <person name="de Vos W.M."/>
            <person name="Barrangou R."/>
            <person name="Klaenhammer T.R."/>
            <person name="Caufield P.W."/>
            <person name="Cui Y."/>
            <person name="Zhang H."/>
            <person name="O'Toole P.W."/>
        </authorList>
    </citation>
    <scope>NUCLEOTIDE SEQUENCE [LARGE SCALE GENOMIC DNA]</scope>
    <source>
        <strain evidence="2 3">DSM 20014</strain>
    </source>
</reference>
<keyword evidence="3" id="KW-1185">Reference proteome</keyword>
<gene>
    <name evidence="2" type="ORF">IV67_GL000321</name>
</gene>
<feature type="domain" description="N-acetyltransferase" evidence="1">
    <location>
        <begin position="2"/>
        <end position="157"/>
    </location>
</feature>
<evidence type="ECO:0000313" key="3">
    <source>
        <dbReference type="Proteomes" id="UP000051673"/>
    </source>
</evidence>